<dbReference type="PROSITE" id="PS00688">
    <property type="entry name" value="SIGMA54_INTERACT_3"/>
    <property type="match status" value="1"/>
</dbReference>
<dbReference type="PANTHER" id="PTHR32071:SF57">
    <property type="entry name" value="C4-DICARBOXYLATE TRANSPORT TRANSCRIPTIONAL REGULATORY PROTEIN DCTD"/>
    <property type="match status" value="1"/>
</dbReference>
<dbReference type="InterPro" id="IPR030828">
    <property type="entry name" value="HTH_TyrR"/>
</dbReference>
<keyword evidence="1" id="KW-0547">Nucleotide-binding</keyword>
<comment type="caution">
    <text evidence="4">The sequence shown here is derived from an EMBL/GenBank/DDBJ whole genome shotgun (WGS) entry which is preliminary data.</text>
</comment>
<dbReference type="InterPro" id="IPR009057">
    <property type="entry name" value="Homeodomain-like_sf"/>
</dbReference>
<feature type="non-terminal residue" evidence="4">
    <location>
        <position position="1"/>
    </location>
</feature>
<dbReference type="GO" id="GO:0003677">
    <property type="term" value="F:DNA binding"/>
    <property type="evidence" value="ECO:0007669"/>
    <property type="project" value="UniProtKB-KW"/>
</dbReference>
<evidence type="ECO:0000256" key="2">
    <source>
        <dbReference type="ARBA" id="ARBA00022840"/>
    </source>
</evidence>
<dbReference type="NCBIfam" id="TIGR04381">
    <property type="entry name" value="HTH_TypR"/>
    <property type="match status" value="1"/>
</dbReference>
<sequence>IALFNRKYRLNKRICPDVVDILMAYDWPGNVRELENLIERLVVISSSDIISRDELPVHLVSAVLDSPRVSVSAIVPLKEAIESVEKQLLERAFAQYRTTRQIAKKLEVNASTVVRKAAKYGISSSSNKKT</sequence>
<dbReference type="PANTHER" id="PTHR32071">
    <property type="entry name" value="TRANSCRIPTIONAL REGULATORY PROTEIN"/>
    <property type="match status" value="1"/>
</dbReference>
<dbReference type="Pfam" id="PF25601">
    <property type="entry name" value="AAA_lid_14"/>
    <property type="match status" value="1"/>
</dbReference>
<accession>A0A354YZK2</accession>
<dbReference type="EMBL" id="DNZF01000153">
    <property type="protein sequence ID" value="HBK53657.1"/>
    <property type="molecule type" value="Genomic_DNA"/>
</dbReference>
<keyword evidence="2" id="KW-0067">ATP-binding</keyword>
<dbReference type="InterPro" id="IPR002078">
    <property type="entry name" value="Sigma_54_int"/>
</dbReference>
<evidence type="ECO:0000259" key="3">
    <source>
        <dbReference type="PROSITE" id="PS50045"/>
    </source>
</evidence>
<dbReference type="InterPro" id="IPR025944">
    <property type="entry name" value="Sigma_54_int_dom_CS"/>
</dbReference>
<protein>
    <submittedName>
        <fullName evidence="4">AAA family ATPase</fullName>
    </submittedName>
</protein>
<dbReference type="GO" id="GO:0005524">
    <property type="term" value="F:ATP binding"/>
    <property type="evidence" value="ECO:0007669"/>
    <property type="project" value="UniProtKB-KW"/>
</dbReference>
<dbReference type="AlphaFoldDB" id="A0A354YZK2"/>
<gene>
    <name evidence="4" type="ORF">DDZ44_06965</name>
</gene>
<proteinExistence type="predicted"/>
<reference evidence="4 5" key="1">
    <citation type="journal article" date="2018" name="Nat. Biotechnol.">
        <title>A standardized bacterial taxonomy based on genome phylogeny substantially revises the tree of life.</title>
        <authorList>
            <person name="Parks D.H."/>
            <person name="Chuvochina M."/>
            <person name="Waite D.W."/>
            <person name="Rinke C."/>
            <person name="Skarshewski A."/>
            <person name="Chaumeil P.A."/>
            <person name="Hugenholtz P."/>
        </authorList>
    </citation>
    <scope>NUCLEOTIDE SEQUENCE [LARGE SCALE GENOMIC DNA]</scope>
    <source>
        <strain evidence="4">UBA10948</strain>
    </source>
</reference>
<evidence type="ECO:0000256" key="1">
    <source>
        <dbReference type="ARBA" id="ARBA00022741"/>
    </source>
</evidence>
<name>A0A354YZK2_9FIRM</name>
<dbReference type="Gene3D" id="1.10.8.60">
    <property type="match status" value="1"/>
</dbReference>
<organism evidence="4 5">
    <name type="scientific">Syntrophomonas wolfei</name>
    <dbReference type="NCBI Taxonomy" id="863"/>
    <lineage>
        <taxon>Bacteria</taxon>
        <taxon>Bacillati</taxon>
        <taxon>Bacillota</taxon>
        <taxon>Clostridia</taxon>
        <taxon>Eubacteriales</taxon>
        <taxon>Syntrophomonadaceae</taxon>
        <taxon>Syntrophomonas</taxon>
    </lineage>
</organism>
<dbReference type="Pfam" id="PF18024">
    <property type="entry name" value="HTH_50"/>
    <property type="match status" value="1"/>
</dbReference>
<dbReference type="SUPFAM" id="SSF46689">
    <property type="entry name" value="Homeodomain-like"/>
    <property type="match status" value="1"/>
</dbReference>
<dbReference type="Proteomes" id="UP000263273">
    <property type="component" value="Unassembled WGS sequence"/>
</dbReference>
<evidence type="ECO:0000313" key="4">
    <source>
        <dbReference type="EMBL" id="HBK53657.1"/>
    </source>
</evidence>
<feature type="domain" description="Sigma-54 factor interaction" evidence="3">
    <location>
        <begin position="1"/>
        <end position="43"/>
    </location>
</feature>
<evidence type="ECO:0000313" key="5">
    <source>
        <dbReference type="Proteomes" id="UP000263273"/>
    </source>
</evidence>
<dbReference type="PROSITE" id="PS50045">
    <property type="entry name" value="SIGMA54_INTERACT_4"/>
    <property type="match status" value="1"/>
</dbReference>
<dbReference type="GO" id="GO:0006355">
    <property type="term" value="P:regulation of DNA-templated transcription"/>
    <property type="evidence" value="ECO:0007669"/>
    <property type="project" value="InterPro"/>
</dbReference>
<dbReference type="InterPro" id="IPR058031">
    <property type="entry name" value="AAA_lid_NorR"/>
</dbReference>
<dbReference type="Gene3D" id="1.10.10.60">
    <property type="entry name" value="Homeodomain-like"/>
    <property type="match status" value="1"/>
</dbReference>